<evidence type="ECO:0000313" key="3">
    <source>
        <dbReference type="EMBL" id="KAJ7221257.1"/>
    </source>
</evidence>
<organism evidence="3 4">
    <name type="scientific">Mycena pura</name>
    <dbReference type="NCBI Taxonomy" id="153505"/>
    <lineage>
        <taxon>Eukaryota</taxon>
        <taxon>Fungi</taxon>
        <taxon>Dikarya</taxon>
        <taxon>Basidiomycota</taxon>
        <taxon>Agaricomycotina</taxon>
        <taxon>Agaricomycetes</taxon>
        <taxon>Agaricomycetidae</taxon>
        <taxon>Agaricales</taxon>
        <taxon>Marasmiineae</taxon>
        <taxon>Mycenaceae</taxon>
        <taxon>Mycena</taxon>
    </lineage>
</organism>
<dbReference type="EMBL" id="JARJCW010000008">
    <property type="protein sequence ID" value="KAJ7221257.1"/>
    <property type="molecule type" value="Genomic_DNA"/>
</dbReference>
<feature type="transmembrane region" description="Helical" evidence="2">
    <location>
        <begin position="461"/>
        <end position="484"/>
    </location>
</feature>
<keyword evidence="2" id="KW-0472">Membrane</keyword>
<name>A0AAD6VV13_9AGAR</name>
<sequence>MEPPYKQGGYTKQSAAELWVTDREPVSANPRTGPKPPGECQMIGSASDGSASHSVSANLPTTAHYVCLRFSGANLPTGCGSLASDHTMSTLRPFMRLASDPERAQFVALADTRPDTVPQGSMLAKDFVGWVRSATPSIQEAIITDVCWWEVNRTALRHEFLALRMKHNGVTFEILVERMGPEKTITGGLQSREAIDKVVLYPAASIPPVESLKYFRLFLGLMSNPEEILLPPNRDEFEAARLRNASSIYRLLELYVNEFSGNHDSNPTPTVDPILRYDAFVDALDEQRRGPPLRLCDLASYISLISTTRPRYSLISGNCFWYSRTLMHLIAVRHYSFHFIATTFLPERYLFEDWLMTGLIDSMSRYHRIRRLGSAPTDNQLRGIIARGEHLAVDASSVGHVFRILHYQEFGNGNRFFVNSAEVVHFVLRFVADVAVIVILVFCVFLLRTAMMHNSPLNRQVGFWLVGKLVGAYAITLIITYGLAPVIYRLQTIFFNRLRKETKMIIELVGEKLGSPQVTMGPGDYDPPVIPLVKTFRGLHWKFGFLFVGFKYGWHVQQRNEPVSTEAAIVVVVE</sequence>
<keyword evidence="2" id="KW-1133">Transmembrane helix</keyword>
<evidence type="ECO:0000313" key="4">
    <source>
        <dbReference type="Proteomes" id="UP001219525"/>
    </source>
</evidence>
<dbReference type="AlphaFoldDB" id="A0AAD6VV13"/>
<keyword evidence="2" id="KW-0812">Transmembrane</keyword>
<protein>
    <submittedName>
        <fullName evidence="3">Uncharacterized protein</fullName>
    </submittedName>
</protein>
<keyword evidence="4" id="KW-1185">Reference proteome</keyword>
<gene>
    <name evidence="3" type="ORF">GGX14DRAFT_388446</name>
</gene>
<comment type="caution">
    <text evidence="3">The sequence shown here is derived from an EMBL/GenBank/DDBJ whole genome shotgun (WGS) entry which is preliminary data.</text>
</comment>
<dbReference type="Proteomes" id="UP001219525">
    <property type="component" value="Unassembled WGS sequence"/>
</dbReference>
<feature type="compositionally biased region" description="Low complexity" evidence="1">
    <location>
        <begin position="45"/>
        <end position="54"/>
    </location>
</feature>
<accession>A0AAD6VV13</accession>
<reference evidence="3" key="1">
    <citation type="submission" date="2023-03" db="EMBL/GenBank/DDBJ databases">
        <title>Massive genome expansion in bonnet fungi (Mycena s.s.) driven by repeated elements and novel gene families across ecological guilds.</title>
        <authorList>
            <consortium name="Lawrence Berkeley National Laboratory"/>
            <person name="Harder C.B."/>
            <person name="Miyauchi S."/>
            <person name="Viragh M."/>
            <person name="Kuo A."/>
            <person name="Thoen E."/>
            <person name="Andreopoulos B."/>
            <person name="Lu D."/>
            <person name="Skrede I."/>
            <person name="Drula E."/>
            <person name="Henrissat B."/>
            <person name="Morin E."/>
            <person name="Kohler A."/>
            <person name="Barry K."/>
            <person name="LaButti K."/>
            <person name="Morin E."/>
            <person name="Salamov A."/>
            <person name="Lipzen A."/>
            <person name="Mereny Z."/>
            <person name="Hegedus B."/>
            <person name="Baldrian P."/>
            <person name="Stursova M."/>
            <person name="Weitz H."/>
            <person name="Taylor A."/>
            <person name="Grigoriev I.V."/>
            <person name="Nagy L.G."/>
            <person name="Martin F."/>
            <person name="Kauserud H."/>
        </authorList>
    </citation>
    <scope>NUCLEOTIDE SEQUENCE</scope>
    <source>
        <strain evidence="3">9144</strain>
    </source>
</reference>
<feature type="region of interest" description="Disordered" evidence="1">
    <location>
        <begin position="1"/>
        <end position="54"/>
    </location>
</feature>
<evidence type="ECO:0000256" key="2">
    <source>
        <dbReference type="SAM" id="Phobius"/>
    </source>
</evidence>
<evidence type="ECO:0000256" key="1">
    <source>
        <dbReference type="SAM" id="MobiDB-lite"/>
    </source>
</evidence>
<proteinExistence type="predicted"/>
<feature type="transmembrane region" description="Helical" evidence="2">
    <location>
        <begin position="426"/>
        <end position="449"/>
    </location>
</feature>